<keyword evidence="3" id="KW-1185">Reference proteome</keyword>
<organism evidence="2 3">
    <name type="scientific">Jiangella alkaliphila</name>
    <dbReference type="NCBI Taxonomy" id="419479"/>
    <lineage>
        <taxon>Bacteria</taxon>
        <taxon>Bacillati</taxon>
        <taxon>Actinomycetota</taxon>
        <taxon>Actinomycetes</taxon>
        <taxon>Jiangellales</taxon>
        <taxon>Jiangellaceae</taxon>
        <taxon>Jiangella</taxon>
    </lineage>
</organism>
<feature type="compositionally biased region" description="Basic and acidic residues" evidence="1">
    <location>
        <begin position="15"/>
        <end position="25"/>
    </location>
</feature>
<dbReference type="Proteomes" id="UP000182977">
    <property type="component" value="Chromosome I"/>
</dbReference>
<dbReference type="STRING" id="419479.SAMN04488563_4813"/>
<protein>
    <submittedName>
        <fullName evidence="2">Uncharacterized protein</fullName>
    </submittedName>
</protein>
<dbReference type="RefSeq" id="WP_046769555.1">
    <property type="nucleotide sequence ID" value="NZ_KQ061235.1"/>
</dbReference>
<reference evidence="3" key="1">
    <citation type="submission" date="2016-10" db="EMBL/GenBank/DDBJ databases">
        <authorList>
            <person name="Varghese N."/>
            <person name="Submissions S."/>
        </authorList>
    </citation>
    <scope>NUCLEOTIDE SEQUENCE [LARGE SCALE GENOMIC DNA]</scope>
    <source>
        <strain evidence="3">DSM 45079</strain>
    </source>
</reference>
<proteinExistence type="predicted"/>
<accession>A0A1H2L2N8</accession>
<evidence type="ECO:0000256" key="1">
    <source>
        <dbReference type="SAM" id="MobiDB-lite"/>
    </source>
</evidence>
<dbReference type="EMBL" id="LT629791">
    <property type="protein sequence ID" value="SDU74776.1"/>
    <property type="molecule type" value="Genomic_DNA"/>
</dbReference>
<evidence type="ECO:0000313" key="3">
    <source>
        <dbReference type="Proteomes" id="UP000182977"/>
    </source>
</evidence>
<name>A0A1H2L2N8_9ACTN</name>
<gene>
    <name evidence="2" type="ORF">SAMN04488563_4813</name>
</gene>
<feature type="region of interest" description="Disordered" evidence="1">
    <location>
        <begin position="1"/>
        <end position="25"/>
    </location>
</feature>
<feature type="compositionally biased region" description="Basic and acidic residues" evidence="1">
    <location>
        <begin position="87"/>
        <end position="100"/>
    </location>
</feature>
<dbReference type="AlphaFoldDB" id="A0A1H2L2N8"/>
<feature type="region of interest" description="Disordered" evidence="1">
    <location>
        <begin position="80"/>
        <end position="106"/>
    </location>
</feature>
<sequence>MNEQSKRKAQAPEADQVRGEGHGLRDLLGFDGGLQADPVLTQRITNLEIALHGTTVSGRRRRLNWSGINETGVVFTSIEDALTKSAPPDRPDTDLPDGHDPSYSGG</sequence>
<evidence type="ECO:0000313" key="2">
    <source>
        <dbReference type="EMBL" id="SDU74776.1"/>
    </source>
</evidence>